<dbReference type="SUPFAM" id="SSF53067">
    <property type="entry name" value="Actin-like ATPase domain"/>
    <property type="match status" value="2"/>
</dbReference>
<evidence type="ECO:0000313" key="9">
    <source>
        <dbReference type="Proteomes" id="UP000437068"/>
    </source>
</evidence>
<name>A0A6A4EDW6_9STRA</name>
<dbReference type="InterPro" id="IPR004000">
    <property type="entry name" value="Actin"/>
</dbReference>
<evidence type="ECO:0000256" key="2">
    <source>
        <dbReference type="ARBA" id="ARBA00023212"/>
    </source>
</evidence>
<dbReference type="GO" id="GO:0005856">
    <property type="term" value="C:cytoskeleton"/>
    <property type="evidence" value="ECO:0007669"/>
    <property type="project" value="UniProtKB-SubCell"/>
</dbReference>
<evidence type="ECO:0000313" key="10">
    <source>
        <dbReference type="Proteomes" id="UP000440732"/>
    </source>
</evidence>
<dbReference type="InterPro" id="IPR043129">
    <property type="entry name" value="ATPase_NBD"/>
</dbReference>
<organism evidence="8 9">
    <name type="scientific">Phytophthora fragariae</name>
    <dbReference type="NCBI Taxonomy" id="53985"/>
    <lineage>
        <taxon>Eukaryota</taxon>
        <taxon>Sar</taxon>
        <taxon>Stramenopiles</taxon>
        <taxon>Oomycota</taxon>
        <taxon>Peronosporomycetes</taxon>
        <taxon>Peronosporales</taxon>
        <taxon>Peronosporaceae</taxon>
        <taxon>Phytophthora</taxon>
    </lineage>
</organism>
<protein>
    <recommendedName>
        <fullName evidence="12">Actin-related protein 4</fullName>
    </recommendedName>
</protein>
<evidence type="ECO:0000313" key="6">
    <source>
        <dbReference type="EMBL" id="KAE9027977.1"/>
    </source>
</evidence>
<dbReference type="PRINTS" id="PR00190">
    <property type="entry name" value="ACTIN"/>
</dbReference>
<evidence type="ECO:0000256" key="1">
    <source>
        <dbReference type="ARBA" id="ARBA00004245"/>
    </source>
</evidence>
<accession>A0A6A4EDW6</accession>
<dbReference type="SMART" id="SM00268">
    <property type="entry name" value="ACTIN"/>
    <property type="match status" value="1"/>
</dbReference>
<dbReference type="EMBL" id="QXGE01000190">
    <property type="protein sequence ID" value="KAE9320825.1"/>
    <property type="molecule type" value="Genomic_DNA"/>
</dbReference>
<evidence type="ECO:0000313" key="7">
    <source>
        <dbReference type="EMBL" id="KAE9153705.1"/>
    </source>
</evidence>
<feature type="region of interest" description="Disordered" evidence="5">
    <location>
        <begin position="265"/>
        <end position="285"/>
    </location>
</feature>
<evidence type="ECO:0000313" key="8">
    <source>
        <dbReference type="EMBL" id="KAE9320825.1"/>
    </source>
</evidence>
<comment type="subcellular location">
    <subcellularLocation>
        <location evidence="1">Cytoplasm</location>
        <location evidence="1">Cytoskeleton</location>
    </subcellularLocation>
</comment>
<dbReference type="Proteomes" id="UP000440732">
    <property type="component" value="Unassembled WGS sequence"/>
</dbReference>
<comment type="caution">
    <text evidence="8">The sequence shown here is derived from an EMBL/GenBank/DDBJ whole genome shotgun (WGS) entry which is preliminary data.</text>
</comment>
<evidence type="ECO:0000256" key="5">
    <source>
        <dbReference type="SAM" id="MobiDB-lite"/>
    </source>
</evidence>
<dbReference type="Gene3D" id="3.90.640.10">
    <property type="entry name" value="Actin, Chain A, domain 4"/>
    <property type="match status" value="2"/>
</dbReference>
<reference evidence="9 10" key="1">
    <citation type="submission" date="2018-08" db="EMBL/GenBank/DDBJ databases">
        <title>Genomic investigation of the strawberry pathogen Phytophthora fragariae indicates pathogenicity is determined by transcriptional variation in three key races.</title>
        <authorList>
            <person name="Adams T.M."/>
            <person name="Armitage A.D."/>
            <person name="Sobczyk M.K."/>
            <person name="Bates H.J."/>
            <person name="Dunwell J.M."/>
            <person name="Nellist C.F."/>
            <person name="Harrison R.J."/>
        </authorList>
    </citation>
    <scope>NUCLEOTIDE SEQUENCE [LARGE SCALE GENOMIC DNA]</scope>
    <source>
        <strain evidence="8 9">A4</strain>
        <strain evidence="7 10">NOV-5</strain>
        <strain evidence="6 11">SCRP245</strain>
    </source>
</reference>
<evidence type="ECO:0008006" key="12">
    <source>
        <dbReference type="Google" id="ProtNLM"/>
    </source>
</evidence>
<proteinExistence type="inferred from homology"/>
<dbReference type="EMBL" id="QXGA01000060">
    <property type="protein sequence ID" value="KAE9153705.1"/>
    <property type="molecule type" value="Genomic_DNA"/>
</dbReference>
<sequence length="447" mass="48828">MYCGDDVEAVVGDVGSALSKFGLAGEDTPQLVLPSVVGRRPPPPQAASAASAVLGDLWHRHDLEVARPVEACAVANWDALEKVWGHAFERLRVDAKSHPVITSAASCFANDALQNAASRDGEKYLEMMFESFQVPAFYMAKDAMLDAFAFGRSLALVAEIGAGATRVVPVYDGYALQKPAQYSSVGCNQLSQYLEHLVAAQKPQPVTVRPRGTFTRKMNPQTGALETIPLAEQLTTPPAMPASYLKFARAELFRDMREATCTMAPTPLEEEHRDSGQNSPSPDAEPLEITEEQYELPDGQVIVLSKERYEVPEFLLHPKNFGGAVLKNEQHAAAAAKVVAKGLHRMLYDAVQLCDADLRRDMLTNIILCGGGSLTPGMTERLHMELTRMVPSTFKLRFTTVTKIERHSGCRSANTMKSAPMRCVWTASVRVEPECATQEGYSRSDVG</sequence>
<dbReference type="Gene3D" id="3.30.420.40">
    <property type="match status" value="3"/>
</dbReference>
<dbReference type="Proteomes" id="UP000460718">
    <property type="component" value="Unassembled WGS sequence"/>
</dbReference>
<dbReference type="Proteomes" id="UP000437068">
    <property type="component" value="Unassembled WGS sequence"/>
</dbReference>
<dbReference type="Pfam" id="PF00022">
    <property type="entry name" value="Actin"/>
    <property type="match status" value="1"/>
</dbReference>
<dbReference type="AlphaFoldDB" id="A0A6A4EDW6"/>
<evidence type="ECO:0000256" key="3">
    <source>
        <dbReference type="ARBA" id="ARBA00049360"/>
    </source>
</evidence>
<evidence type="ECO:0000256" key="4">
    <source>
        <dbReference type="RuleBase" id="RU000487"/>
    </source>
</evidence>
<comment type="catalytic activity">
    <reaction evidence="3">
        <text>ATP + H2O = ADP + phosphate + H(+)</text>
        <dbReference type="Rhea" id="RHEA:13065"/>
        <dbReference type="ChEBI" id="CHEBI:15377"/>
        <dbReference type="ChEBI" id="CHEBI:15378"/>
        <dbReference type="ChEBI" id="CHEBI:30616"/>
        <dbReference type="ChEBI" id="CHEBI:43474"/>
        <dbReference type="ChEBI" id="CHEBI:456216"/>
    </reaction>
</comment>
<dbReference type="EMBL" id="QXFW01000051">
    <property type="protein sequence ID" value="KAE9027977.1"/>
    <property type="molecule type" value="Genomic_DNA"/>
</dbReference>
<dbReference type="PANTHER" id="PTHR11937">
    <property type="entry name" value="ACTIN"/>
    <property type="match status" value="1"/>
</dbReference>
<evidence type="ECO:0000313" key="11">
    <source>
        <dbReference type="Proteomes" id="UP000460718"/>
    </source>
</evidence>
<keyword evidence="2" id="KW-0206">Cytoskeleton</keyword>
<dbReference type="FunFam" id="3.30.420.40:FF:000050">
    <property type="entry name" value="Actin, alpha skeletal muscle"/>
    <property type="match status" value="1"/>
</dbReference>
<comment type="similarity">
    <text evidence="4">Belongs to the actin family.</text>
</comment>
<keyword evidence="2" id="KW-0963">Cytoplasm</keyword>
<gene>
    <name evidence="8" type="ORF">PF001_g5220</name>
    <name evidence="7" type="ORF">PF006_g2180</name>
    <name evidence="6" type="ORF">PF011_g1782</name>
</gene>